<dbReference type="InterPro" id="IPR045134">
    <property type="entry name" value="UHRF1/2-like"/>
</dbReference>
<dbReference type="OrthoDB" id="2270193at2759"/>
<dbReference type="InterPro" id="IPR036987">
    <property type="entry name" value="SRA-YDG_sf"/>
</dbReference>
<dbReference type="Proteomes" id="UP001152888">
    <property type="component" value="Unassembled WGS sequence"/>
</dbReference>
<dbReference type="SUPFAM" id="SSF88697">
    <property type="entry name" value="PUA domain-like"/>
    <property type="match status" value="1"/>
</dbReference>
<gene>
    <name evidence="2" type="ORF">ACAOBT_LOCUS37057</name>
</gene>
<evidence type="ECO:0000256" key="1">
    <source>
        <dbReference type="SAM" id="MobiDB-lite"/>
    </source>
</evidence>
<dbReference type="Gene3D" id="2.30.280.10">
    <property type="entry name" value="SRA-YDG"/>
    <property type="match status" value="1"/>
</dbReference>
<organism evidence="2 3">
    <name type="scientific">Acanthoscelides obtectus</name>
    <name type="common">Bean weevil</name>
    <name type="synonym">Bruchus obtectus</name>
    <dbReference type="NCBI Taxonomy" id="200917"/>
    <lineage>
        <taxon>Eukaryota</taxon>
        <taxon>Metazoa</taxon>
        <taxon>Ecdysozoa</taxon>
        <taxon>Arthropoda</taxon>
        <taxon>Hexapoda</taxon>
        <taxon>Insecta</taxon>
        <taxon>Pterygota</taxon>
        <taxon>Neoptera</taxon>
        <taxon>Endopterygota</taxon>
        <taxon>Coleoptera</taxon>
        <taxon>Polyphaga</taxon>
        <taxon>Cucujiformia</taxon>
        <taxon>Chrysomeloidea</taxon>
        <taxon>Chrysomelidae</taxon>
        <taxon>Bruchinae</taxon>
        <taxon>Bruchini</taxon>
        <taxon>Acanthoscelides</taxon>
    </lineage>
</organism>
<evidence type="ECO:0000313" key="3">
    <source>
        <dbReference type="Proteomes" id="UP001152888"/>
    </source>
</evidence>
<evidence type="ECO:0000313" key="2">
    <source>
        <dbReference type="EMBL" id="CAH2019323.1"/>
    </source>
</evidence>
<name>A0A9P0QFW3_ACAOB</name>
<dbReference type="AlphaFoldDB" id="A0A9P0QFW3"/>
<dbReference type="GO" id="GO:0016567">
    <property type="term" value="P:protein ubiquitination"/>
    <property type="evidence" value="ECO:0007669"/>
    <property type="project" value="TreeGrafter"/>
</dbReference>
<proteinExistence type="predicted"/>
<dbReference type="EMBL" id="CAKOFQ010010155">
    <property type="protein sequence ID" value="CAH2019323.1"/>
    <property type="molecule type" value="Genomic_DNA"/>
</dbReference>
<keyword evidence="3" id="KW-1185">Reference proteome</keyword>
<sequence>MKNIECKIDESQIVKPGEKLKESKKKEKMPSKQNKSGRDWGRGMACVGRSKECTIVPKNHFGPIPGIEVGTRWRYRFQVSFLTS</sequence>
<dbReference type="InterPro" id="IPR015947">
    <property type="entry name" value="PUA-like_sf"/>
</dbReference>
<accession>A0A9P0QFW3</accession>
<comment type="caution">
    <text evidence="2">The sequence shown here is derived from an EMBL/GenBank/DDBJ whole genome shotgun (WGS) entry which is preliminary data.</text>
</comment>
<feature type="compositionally biased region" description="Basic and acidic residues" evidence="1">
    <location>
        <begin position="15"/>
        <end position="41"/>
    </location>
</feature>
<feature type="region of interest" description="Disordered" evidence="1">
    <location>
        <begin position="15"/>
        <end position="43"/>
    </location>
</feature>
<reference evidence="2" key="1">
    <citation type="submission" date="2022-03" db="EMBL/GenBank/DDBJ databases">
        <authorList>
            <person name="Sayadi A."/>
        </authorList>
    </citation>
    <scope>NUCLEOTIDE SEQUENCE</scope>
</reference>
<dbReference type="GO" id="GO:0044027">
    <property type="term" value="P:negative regulation of gene expression via chromosomal CpG island methylation"/>
    <property type="evidence" value="ECO:0007669"/>
    <property type="project" value="TreeGrafter"/>
</dbReference>
<protein>
    <submittedName>
        <fullName evidence="2">Uncharacterized protein</fullName>
    </submittedName>
</protein>
<dbReference type="PANTHER" id="PTHR14140:SF45">
    <property type="entry name" value="RING-TYPE E3 UBIQUITIN TRANSFERASE"/>
    <property type="match status" value="1"/>
</dbReference>
<dbReference type="PANTHER" id="PTHR14140">
    <property type="entry name" value="E3 UBIQUITIN-PROTEIN LIGASE UHRF-RELATED"/>
    <property type="match status" value="1"/>
</dbReference>
<dbReference type="GO" id="GO:0061630">
    <property type="term" value="F:ubiquitin protein ligase activity"/>
    <property type="evidence" value="ECO:0007669"/>
    <property type="project" value="TreeGrafter"/>
</dbReference>